<name>A0A2H1V162_SPOFR</name>
<proteinExistence type="predicted"/>
<organism evidence="1">
    <name type="scientific">Spodoptera frugiperda</name>
    <name type="common">Fall armyworm</name>
    <dbReference type="NCBI Taxonomy" id="7108"/>
    <lineage>
        <taxon>Eukaryota</taxon>
        <taxon>Metazoa</taxon>
        <taxon>Ecdysozoa</taxon>
        <taxon>Arthropoda</taxon>
        <taxon>Hexapoda</taxon>
        <taxon>Insecta</taxon>
        <taxon>Pterygota</taxon>
        <taxon>Neoptera</taxon>
        <taxon>Endopterygota</taxon>
        <taxon>Lepidoptera</taxon>
        <taxon>Glossata</taxon>
        <taxon>Ditrysia</taxon>
        <taxon>Noctuoidea</taxon>
        <taxon>Noctuidae</taxon>
        <taxon>Amphipyrinae</taxon>
        <taxon>Spodoptera</taxon>
    </lineage>
</organism>
<evidence type="ECO:0000313" key="1">
    <source>
        <dbReference type="EMBL" id="SOQ34092.1"/>
    </source>
</evidence>
<protein>
    <submittedName>
        <fullName evidence="1">SFRICE_026220</fullName>
    </submittedName>
</protein>
<sequence length="61" mass="7009">MLKKKCCLSCANSVYEFAKREHVQLSDWLVHSRRPIRAPNGLSFRSRSTLKNCTAINARES</sequence>
<dbReference type="AlphaFoldDB" id="A0A2H1V162"/>
<accession>A0A2H1V162</accession>
<dbReference type="EMBL" id="ODYU01000022">
    <property type="protein sequence ID" value="SOQ34092.1"/>
    <property type="molecule type" value="Genomic_DNA"/>
</dbReference>
<gene>
    <name evidence="1" type="ORF">SFRICE_026220</name>
</gene>
<reference evidence="1" key="1">
    <citation type="submission" date="2016-07" db="EMBL/GenBank/DDBJ databases">
        <authorList>
            <person name="Bretaudeau A."/>
        </authorList>
    </citation>
    <scope>NUCLEOTIDE SEQUENCE</scope>
    <source>
        <strain evidence="1">Rice</strain>
        <tissue evidence="1">Whole body</tissue>
    </source>
</reference>